<name>A0A918M1R0_9ACTN</name>
<dbReference type="CDD" id="cd00093">
    <property type="entry name" value="HTH_XRE"/>
    <property type="match status" value="1"/>
</dbReference>
<keyword evidence="3" id="KW-1185">Reference proteome</keyword>
<dbReference type="RefSeq" id="WP_189718261.1">
    <property type="nucleotide sequence ID" value="NZ_BMSA01000053.1"/>
</dbReference>
<dbReference type="InterPro" id="IPR010982">
    <property type="entry name" value="Lambda_DNA-bd_dom_sf"/>
</dbReference>
<reference evidence="2" key="2">
    <citation type="submission" date="2020-09" db="EMBL/GenBank/DDBJ databases">
        <authorList>
            <person name="Sun Q."/>
            <person name="Ohkuma M."/>
        </authorList>
    </citation>
    <scope>NUCLEOTIDE SEQUENCE</scope>
    <source>
        <strain evidence="2">JCM 4125</strain>
    </source>
</reference>
<accession>A0A918M1R0</accession>
<proteinExistence type="predicted"/>
<evidence type="ECO:0000259" key="1">
    <source>
        <dbReference type="PROSITE" id="PS50943"/>
    </source>
</evidence>
<protein>
    <recommendedName>
        <fullName evidence="1">HTH cro/C1-type domain-containing protein</fullName>
    </recommendedName>
</protein>
<dbReference type="Gene3D" id="1.10.260.40">
    <property type="entry name" value="lambda repressor-like DNA-binding domains"/>
    <property type="match status" value="1"/>
</dbReference>
<dbReference type="Pfam" id="PF13560">
    <property type="entry name" value="HTH_31"/>
    <property type="match status" value="1"/>
</dbReference>
<dbReference type="Proteomes" id="UP000646776">
    <property type="component" value="Unassembled WGS sequence"/>
</dbReference>
<dbReference type="AlphaFoldDB" id="A0A918M1R0"/>
<comment type="caution">
    <text evidence="2">The sequence shown here is derived from an EMBL/GenBank/DDBJ whole genome shotgun (WGS) entry which is preliminary data.</text>
</comment>
<organism evidence="2 3">
    <name type="scientific">Streptomyces phaeofaciens</name>
    <dbReference type="NCBI Taxonomy" id="68254"/>
    <lineage>
        <taxon>Bacteria</taxon>
        <taxon>Bacillati</taxon>
        <taxon>Actinomycetota</taxon>
        <taxon>Actinomycetes</taxon>
        <taxon>Kitasatosporales</taxon>
        <taxon>Streptomycetaceae</taxon>
        <taxon>Streptomyces</taxon>
    </lineage>
</organism>
<reference evidence="2" key="1">
    <citation type="journal article" date="2014" name="Int. J. Syst. Evol. Microbiol.">
        <title>Complete genome sequence of Corynebacterium casei LMG S-19264T (=DSM 44701T), isolated from a smear-ripened cheese.</title>
        <authorList>
            <consortium name="US DOE Joint Genome Institute (JGI-PGF)"/>
            <person name="Walter F."/>
            <person name="Albersmeier A."/>
            <person name="Kalinowski J."/>
            <person name="Ruckert C."/>
        </authorList>
    </citation>
    <scope>NUCLEOTIDE SEQUENCE</scope>
    <source>
        <strain evidence="2">JCM 4125</strain>
    </source>
</reference>
<sequence length="278" mass="30860">MGRTKNPICTDNTARERLALMLRELLEEAGLTFEQLEDRCEGISRATLQRAASGTYTPKEKTLKAFAEGCGFPDASEALLRQRIRVRIEERGILPTLPPPPHLSLVSDWRDLSRAIEYDYEAAGAPSLREIVERGGNTHALSTSTLRRIIMRIAKPVSEQQLLAIVHGLGDTGRDVLWKAAWAKATSTSAPAIEPQPSSPTAPVIRPRSPWLRRALRRGLRVDVSPDGTWAELHWPPRFGSAGSREIIEGEDEVAALLAEFQRGHRPHSTIIFNTQRG</sequence>
<dbReference type="EMBL" id="BMSA01000053">
    <property type="protein sequence ID" value="GGT97316.1"/>
    <property type="molecule type" value="Genomic_DNA"/>
</dbReference>
<gene>
    <name evidence="2" type="ORF">GCM10010226_88410</name>
</gene>
<feature type="domain" description="HTH cro/C1-type" evidence="1">
    <location>
        <begin position="22"/>
        <end position="78"/>
    </location>
</feature>
<evidence type="ECO:0000313" key="2">
    <source>
        <dbReference type="EMBL" id="GGT97316.1"/>
    </source>
</evidence>
<dbReference type="SUPFAM" id="SSF47413">
    <property type="entry name" value="lambda repressor-like DNA-binding domains"/>
    <property type="match status" value="1"/>
</dbReference>
<dbReference type="InterPro" id="IPR001387">
    <property type="entry name" value="Cro/C1-type_HTH"/>
</dbReference>
<evidence type="ECO:0000313" key="3">
    <source>
        <dbReference type="Proteomes" id="UP000646776"/>
    </source>
</evidence>
<dbReference type="PROSITE" id="PS50943">
    <property type="entry name" value="HTH_CROC1"/>
    <property type="match status" value="1"/>
</dbReference>
<dbReference type="SMART" id="SM00530">
    <property type="entry name" value="HTH_XRE"/>
    <property type="match status" value="1"/>
</dbReference>
<dbReference type="GO" id="GO:0003677">
    <property type="term" value="F:DNA binding"/>
    <property type="evidence" value="ECO:0007669"/>
    <property type="project" value="InterPro"/>
</dbReference>